<evidence type="ECO:0008006" key="4">
    <source>
        <dbReference type="Google" id="ProtNLM"/>
    </source>
</evidence>
<name>A0ABP0R7F0_9DINO</name>
<gene>
    <name evidence="2" type="ORF">CCMP2556_LOCUS45494</name>
</gene>
<organism evidence="2 3">
    <name type="scientific">Durusdinium trenchii</name>
    <dbReference type="NCBI Taxonomy" id="1381693"/>
    <lineage>
        <taxon>Eukaryota</taxon>
        <taxon>Sar</taxon>
        <taxon>Alveolata</taxon>
        <taxon>Dinophyceae</taxon>
        <taxon>Suessiales</taxon>
        <taxon>Symbiodiniaceae</taxon>
        <taxon>Durusdinium</taxon>
    </lineage>
</organism>
<keyword evidence="3" id="KW-1185">Reference proteome</keyword>
<evidence type="ECO:0000313" key="2">
    <source>
        <dbReference type="EMBL" id="CAK9095530.1"/>
    </source>
</evidence>
<comment type="caution">
    <text evidence="2">The sequence shown here is derived from an EMBL/GenBank/DDBJ whole genome shotgun (WGS) entry which is preliminary data.</text>
</comment>
<accession>A0ABP0R7F0</accession>
<protein>
    <recommendedName>
        <fullName evidence="4">EGF-like domain-containing protein</fullName>
    </recommendedName>
</protein>
<feature type="transmembrane region" description="Helical" evidence="1">
    <location>
        <begin position="349"/>
        <end position="374"/>
    </location>
</feature>
<keyword evidence="1" id="KW-0812">Transmembrane</keyword>
<keyword evidence="1" id="KW-1133">Transmembrane helix</keyword>
<reference evidence="2 3" key="1">
    <citation type="submission" date="2024-02" db="EMBL/GenBank/DDBJ databases">
        <authorList>
            <person name="Chen Y."/>
            <person name="Shah S."/>
            <person name="Dougan E. K."/>
            <person name="Thang M."/>
            <person name="Chan C."/>
        </authorList>
    </citation>
    <scope>NUCLEOTIDE SEQUENCE [LARGE SCALE GENOMIC DNA]</scope>
</reference>
<dbReference type="EMBL" id="CAXAMN010025484">
    <property type="protein sequence ID" value="CAK9095530.1"/>
    <property type="molecule type" value="Genomic_DNA"/>
</dbReference>
<dbReference type="Proteomes" id="UP001642484">
    <property type="component" value="Unassembled WGS sequence"/>
</dbReference>
<sequence>MCCSIIECLCPLLCAAFARWLVVCSPLFITKMLLIYSSEKWQAWNPLELPTELASELDSEWFVLYRQDLELCVNFNEQITLNSCMWPDLWRFANGSLEHQNTGLCLTYDRSNTNDSLCHAITWESDERLCVVLTLAGCPCDHRRDVNYPDWAQRWHADSGRIIMQASLNETDVNTTSMVDETQKKHLFMWISGEDQAAVPRLEQDSSFGAMVKLKFYLAKFGDYRVLERQVCGKNDDFCFGRGRFHVDNCSCSCDPPFIGRMCSIIDEDAARDLDCEEKKALGPSREFSYRSLVERLQDALNSAAFGLDSFFWICMCCSPLVFFSCCISDDFCTYVTAFGISCGIQICWIVLTVCFNMLYLFILWGAFPYYAIVRKGRWPHADREILFCAGGQDFGSYILIVQAANTMHSFKKLITAMVEYPNPEDPVSQLVPYITKAHAIIVKELLNLYALVGMAWAQFPEEPSIFPLAGFILCLALILLEMAEVFALFRTRHNGERFADCEYIFTFFQDLPEFLFTACLTVLGSWDQYALYALVSSTLALLTTVARVHHPEAPSSHDVREELWNLLSEAQPSRMLCGGEHESTPA</sequence>
<evidence type="ECO:0000256" key="1">
    <source>
        <dbReference type="SAM" id="Phobius"/>
    </source>
</evidence>
<feature type="transmembrane region" description="Helical" evidence="1">
    <location>
        <begin position="466"/>
        <end position="490"/>
    </location>
</feature>
<keyword evidence="1" id="KW-0472">Membrane</keyword>
<evidence type="ECO:0000313" key="3">
    <source>
        <dbReference type="Proteomes" id="UP001642484"/>
    </source>
</evidence>
<proteinExistence type="predicted"/>